<evidence type="ECO:0008006" key="4">
    <source>
        <dbReference type="Google" id="ProtNLM"/>
    </source>
</evidence>
<evidence type="ECO:0000259" key="2">
    <source>
        <dbReference type="Pfam" id="PF18818"/>
    </source>
</evidence>
<proteinExistence type="predicted"/>
<feature type="domain" description="Polyvalent protein metallopeptidase" evidence="2">
    <location>
        <begin position="168"/>
        <end position="277"/>
    </location>
</feature>
<dbReference type="GO" id="GO:0003697">
    <property type="term" value="F:single-stranded DNA binding"/>
    <property type="evidence" value="ECO:0007669"/>
    <property type="project" value="InterPro"/>
</dbReference>
<reference evidence="3" key="1">
    <citation type="journal article" date="2015" name="Nature">
        <title>Complex archaea that bridge the gap between prokaryotes and eukaryotes.</title>
        <authorList>
            <person name="Spang A."/>
            <person name="Saw J.H."/>
            <person name="Jorgensen S.L."/>
            <person name="Zaremba-Niedzwiedzka K."/>
            <person name="Martijn J."/>
            <person name="Lind A.E."/>
            <person name="van Eijk R."/>
            <person name="Schleper C."/>
            <person name="Guy L."/>
            <person name="Ettema T.J."/>
        </authorList>
    </citation>
    <scope>NUCLEOTIDE SEQUENCE</scope>
</reference>
<organism evidence="3">
    <name type="scientific">marine sediment metagenome</name>
    <dbReference type="NCBI Taxonomy" id="412755"/>
    <lineage>
        <taxon>unclassified sequences</taxon>
        <taxon>metagenomes</taxon>
        <taxon>ecological metagenomes</taxon>
    </lineage>
</organism>
<dbReference type="EMBL" id="LAZR01002278">
    <property type="protein sequence ID" value="KKN32089.1"/>
    <property type="molecule type" value="Genomic_DNA"/>
</dbReference>
<dbReference type="InterPro" id="IPR041459">
    <property type="entry name" value="MPTase-PolyVal"/>
</dbReference>
<evidence type="ECO:0000313" key="3">
    <source>
        <dbReference type="EMBL" id="KKN32089.1"/>
    </source>
</evidence>
<dbReference type="AlphaFoldDB" id="A0A0F9PPI7"/>
<sequence length="303" mass="33864">MSNKVASKVETCFTKMFIEKIEERRAKGEDVTAPWRRLWNPAMGADRNLLSGIAYRGSNVFMTAIQGYASPFWTTKKQCEEMGGEINRQDDGKFVPYTPILFWCFPTPEEKEAGRFPFVRFYQLWNVEQTTGLEEKAAAKLEASEGPPVNPIEAAQAIVDGWHGCPPIKYGDPRAFYTPGTDRITMPDMQAFASAEAFYSTLFHEMAHSTGHRTRLDRDGVANVARFASHDYSEEELIAEMSAGILCGHAGIDTDETVDNSASYLDHWLKKLKREPGMLSASGGAAQKAVDMIRGIKWEKASK</sequence>
<dbReference type="Pfam" id="PF08401">
    <property type="entry name" value="ArdcN"/>
    <property type="match status" value="1"/>
</dbReference>
<feature type="domain" description="N-terminal" evidence="1">
    <location>
        <begin position="29"/>
        <end position="123"/>
    </location>
</feature>
<dbReference type="Pfam" id="PF18818">
    <property type="entry name" value="MPTase-PolyVal"/>
    <property type="match status" value="1"/>
</dbReference>
<name>A0A0F9PPI7_9ZZZZ</name>
<comment type="caution">
    <text evidence="3">The sequence shown here is derived from an EMBL/GenBank/DDBJ whole genome shotgun (WGS) entry which is preliminary data.</text>
</comment>
<protein>
    <recommendedName>
        <fullName evidence="4">DUF1738 domain-containing protein</fullName>
    </recommendedName>
</protein>
<gene>
    <name evidence="3" type="ORF">LCGC14_0817440</name>
</gene>
<dbReference type="InterPro" id="IPR013610">
    <property type="entry name" value="ArdC_N"/>
</dbReference>
<accession>A0A0F9PPI7</accession>
<evidence type="ECO:0000259" key="1">
    <source>
        <dbReference type="Pfam" id="PF08401"/>
    </source>
</evidence>